<dbReference type="GO" id="GO:0006281">
    <property type="term" value="P:DNA repair"/>
    <property type="evidence" value="ECO:0007669"/>
    <property type="project" value="InterPro"/>
</dbReference>
<dbReference type="EMBL" id="DSGT01000003">
    <property type="protein sequence ID" value="HEW52835.1"/>
    <property type="molecule type" value="Genomic_DNA"/>
</dbReference>
<dbReference type="GO" id="GO:0003906">
    <property type="term" value="F:DNA-(apurinic or apyrimidinic site) endonuclease activity"/>
    <property type="evidence" value="ECO:0007669"/>
    <property type="project" value="InterPro"/>
</dbReference>
<proteinExistence type="predicted"/>
<dbReference type="GO" id="GO:0016829">
    <property type="term" value="F:lyase activity"/>
    <property type="evidence" value="ECO:0007669"/>
    <property type="project" value="UniProtKB-KW"/>
</dbReference>
<gene>
    <name evidence="1" type="ORF">ENO77_01495</name>
</gene>
<accession>A0A7C2Z909</accession>
<organism evidence="1">
    <name type="scientific">Ignisphaera aggregans</name>
    <dbReference type="NCBI Taxonomy" id="334771"/>
    <lineage>
        <taxon>Archaea</taxon>
        <taxon>Thermoproteota</taxon>
        <taxon>Thermoprotei</taxon>
        <taxon>Desulfurococcales</taxon>
        <taxon>Desulfurococcaceae</taxon>
        <taxon>Ignisphaera</taxon>
    </lineage>
</organism>
<evidence type="ECO:0000313" key="1">
    <source>
        <dbReference type="EMBL" id="HEW52835.1"/>
    </source>
</evidence>
<dbReference type="Gene3D" id="1.10.1670.10">
    <property type="entry name" value="Helix-hairpin-Helix base-excision DNA repair enzymes (C-terminal)"/>
    <property type="match status" value="1"/>
</dbReference>
<dbReference type="InterPro" id="IPR015254">
    <property type="entry name" value="AGOG-like"/>
</dbReference>
<comment type="caution">
    <text evidence="1">The sequence shown here is derived from an EMBL/GenBank/DDBJ whole genome shotgun (WGS) entry which is preliminary data.</text>
</comment>
<dbReference type="GO" id="GO:0016799">
    <property type="term" value="F:hydrolase activity, hydrolyzing N-glycosyl compounds"/>
    <property type="evidence" value="ECO:0007669"/>
    <property type="project" value="InterPro"/>
</dbReference>
<dbReference type="SUPFAM" id="SSF48150">
    <property type="entry name" value="DNA-glycosylase"/>
    <property type="match status" value="1"/>
</dbReference>
<dbReference type="Gene3D" id="1.10.340.30">
    <property type="entry name" value="Hypothetical protein, domain 2"/>
    <property type="match status" value="1"/>
</dbReference>
<sequence length="282" mass="32576">MISIDHLRIDKVAKAFKELGIERVKVFEDIDPQLEAVKYAVNRCGNRYTDYAFYVNALLAYRLKMKGEVFWDLFAKHLVDHCEEFEDLYHVIEFIERFTKEFNTLAQLQKIKRLHRIRTCSKLYNLLGKGNYAELAKKTAICVGSPLHAKTVVFSVKMLYYTHKAVGKESLLPFEIPIPVDRRIAFITYTSAIVRTDMASPKNAVAMLMRNSHIVRDAWNIVASASSIPPLHIDSVLWYFGKFSHVKDIREVIENIDGRLYALLGKDILVNLANELFYILNL</sequence>
<dbReference type="InterPro" id="IPR011257">
    <property type="entry name" value="DNA_glycosylase"/>
</dbReference>
<name>A0A7C2Z909_9CREN</name>
<protein>
    <submittedName>
        <fullName evidence="1">N-glycosylase/DNA lyase</fullName>
    </submittedName>
</protein>
<dbReference type="Pfam" id="PF09171">
    <property type="entry name" value="AGOG"/>
    <property type="match status" value="1"/>
</dbReference>
<reference evidence="1" key="1">
    <citation type="journal article" date="2020" name="mSystems">
        <title>Genome- and Community-Level Interaction Insights into Carbon Utilization and Element Cycling Functions of Hydrothermarchaeota in Hydrothermal Sediment.</title>
        <authorList>
            <person name="Zhou Z."/>
            <person name="Liu Y."/>
            <person name="Xu W."/>
            <person name="Pan J."/>
            <person name="Luo Z.H."/>
            <person name="Li M."/>
        </authorList>
    </citation>
    <scope>NUCLEOTIDE SEQUENCE [LARGE SCALE GENOMIC DNA]</scope>
    <source>
        <strain evidence="1">SpSt-16</strain>
    </source>
</reference>
<dbReference type="AlphaFoldDB" id="A0A7C2Z909"/>
<keyword evidence="1" id="KW-0456">Lyase</keyword>
<dbReference type="InterPro" id="IPR023170">
    <property type="entry name" value="HhH_base_excis_C"/>
</dbReference>